<dbReference type="AlphaFoldDB" id="A0A1M6SUT7"/>
<sequence>MISVIIPMYNAEKTVLKALDSVKFQTYDLEAFEIIVINDGSTDQSEILVENYIKANTEINIQLINQPNGGVSKARNVGLKVAKGNYIALLDSDDEWLPNKTEKQLFFLQNEKVDFITALRNGEKIWFPYKTGENNLAKMSLRRLLLRVDGQTSTVIFKSKVIENTGFFDENQRYSEDANYWMKISKNNRMYILAEELVFTGGGKKSFGVSGLSANLPEMEKGIQKNLREMYENKRINFIEYISFFCFSKIKFFVRILKTKI</sequence>
<evidence type="ECO:0000313" key="3">
    <source>
        <dbReference type="Proteomes" id="UP000184364"/>
    </source>
</evidence>
<keyword evidence="2" id="KW-0808">Transferase</keyword>
<accession>A0A1M6SUT7</accession>
<dbReference type="OrthoDB" id="597270at2"/>
<proteinExistence type="predicted"/>
<dbReference type="SUPFAM" id="SSF53448">
    <property type="entry name" value="Nucleotide-diphospho-sugar transferases"/>
    <property type="match status" value="1"/>
</dbReference>
<protein>
    <submittedName>
        <fullName evidence="2">Glycosyltransferase involved in cell wall bisynthesis</fullName>
    </submittedName>
</protein>
<dbReference type="PANTHER" id="PTHR22916:SF3">
    <property type="entry name" value="UDP-GLCNAC:BETAGAL BETA-1,3-N-ACETYLGLUCOSAMINYLTRANSFERASE-LIKE PROTEIN 1"/>
    <property type="match status" value="1"/>
</dbReference>
<dbReference type="STRING" id="1302687.SAMN05444267_1004134"/>
<dbReference type="Gene3D" id="3.90.550.10">
    <property type="entry name" value="Spore Coat Polysaccharide Biosynthesis Protein SpsA, Chain A"/>
    <property type="match status" value="1"/>
</dbReference>
<dbReference type="CDD" id="cd00761">
    <property type="entry name" value="Glyco_tranf_GTA_type"/>
    <property type="match status" value="1"/>
</dbReference>
<dbReference type="RefSeq" id="WP_073291068.1">
    <property type="nucleotide sequence ID" value="NZ_FRAV01000004.1"/>
</dbReference>
<dbReference type="InterPro" id="IPR001173">
    <property type="entry name" value="Glyco_trans_2-like"/>
</dbReference>
<name>A0A1M6SUT7_9FLAO</name>
<dbReference type="Proteomes" id="UP000184364">
    <property type="component" value="Unassembled WGS sequence"/>
</dbReference>
<dbReference type="Pfam" id="PF00535">
    <property type="entry name" value="Glycos_transf_2"/>
    <property type="match status" value="1"/>
</dbReference>
<keyword evidence="3" id="KW-1185">Reference proteome</keyword>
<evidence type="ECO:0000259" key="1">
    <source>
        <dbReference type="Pfam" id="PF00535"/>
    </source>
</evidence>
<feature type="domain" description="Glycosyltransferase 2-like" evidence="1">
    <location>
        <begin position="3"/>
        <end position="134"/>
    </location>
</feature>
<dbReference type="InterPro" id="IPR029044">
    <property type="entry name" value="Nucleotide-diphossugar_trans"/>
</dbReference>
<reference evidence="3" key="1">
    <citation type="submission" date="2016-11" db="EMBL/GenBank/DDBJ databases">
        <authorList>
            <person name="Varghese N."/>
            <person name="Submissions S."/>
        </authorList>
    </citation>
    <scope>NUCLEOTIDE SEQUENCE [LARGE SCALE GENOMIC DNA]</scope>
    <source>
        <strain evidence="3">DSM 26899</strain>
    </source>
</reference>
<organism evidence="2 3">
    <name type="scientific">Chryseobacterium polytrichastri</name>
    <dbReference type="NCBI Taxonomy" id="1302687"/>
    <lineage>
        <taxon>Bacteria</taxon>
        <taxon>Pseudomonadati</taxon>
        <taxon>Bacteroidota</taxon>
        <taxon>Flavobacteriia</taxon>
        <taxon>Flavobacteriales</taxon>
        <taxon>Weeksellaceae</taxon>
        <taxon>Chryseobacterium group</taxon>
        <taxon>Chryseobacterium</taxon>
    </lineage>
</organism>
<dbReference type="EMBL" id="FRAV01000004">
    <property type="protein sequence ID" value="SHK48439.1"/>
    <property type="molecule type" value="Genomic_DNA"/>
</dbReference>
<evidence type="ECO:0000313" key="2">
    <source>
        <dbReference type="EMBL" id="SHK48439.1"/>
    </source>
</evidence>
<dbReference type="PANTHER" id="PTHR22916">
    <property type="entry name" value="GLYCOSYLTRANSFERASE"/>
    <property type="match status" value="1"/>
</dbReference>
<dbReference type="GO" id="GO:0016758">
    <property type="term" value="F:hexosyltransferase activity"/>
    <property type="evidence" value="ECO:0007669"/>
    <property type="project" value="UniProtKB-ARBA"/>
</dbReference>
<gene>
    <name evidence="2" type="ORF">SAMN05444267_1004134</name>
</gene>